<keyword evidence="1" id="KW-0175">Coiled coil</keyword>
<keyword evidence="4" id="KW-1185">Reference proteome</keyword>
<comment type="caution">
    <text evidence="3">The sequence shown here is derived from an EMBL/GenBank/DDBJ whole genome shotgun (WGS) entry which is preliminary data.</text>
</comment>
<gene>
    <name evidence="3" type="ORF">EDM22_01680</name>
</gene>
<feature type="coiled-coil region" evidence="1">
    <location>
        <begin position="14"/>
        <end position="41"/>
    </location>
</feature>
<accession>A0A3M8AML4</accession>
<proteinExistence type="predicted"/>
<dbReference type="AlphaFoldDB" id="A0A3M8AML4"/>
<protein>
    <submittedName>
        <fullName evidence="3">Uncharacterized protein</fullName>
    </submittedName>
</protein>
<evidence type="ECO:0000256" key="2">
    <source>
        <dbReference type="SAM" id="MobiDB-lite"/>
    </source>
</evidence>
<name>A0A3M8AML4_9MICO</name>
<evidence type="ECO:0000313" key="3">
    <source>
        <dbReference type="EMBL" id="RNB52431.1"/>
    </source>
</evidence>
<sequence>MYLSEDYFVFHIHEQGEQRLLQELERRRVIAERATERAAELAAAREAEPTDPAQGVTDAARPRRGIRALLPRRPRPATA</sequence>
<evidence type="ECO:0000313" key="4">
    <source>
        <dbReference type="Proteomes" id="UP000275048"/>
    </source>
</evidence>
<dbReference type="RefSeq" id="WP_122935267.1">
    <property type="nucleotide sequence ID" value="NZ_JBHSNT010000007.1"/>
</dbReference>
<feature type="compositionally biased region" description="Basic residues" evidence="2">
    <location>
        <begin position="62"/>
        <end position="79"/>
    </location>
</feature>
<feature type="region of interest" description="Disordered" evidence="2">
    <location>
        <begin position="41"/>
        <end position="79"/>
    </location>
</feature>
<dbReference type="Proteomes" id="UP000275048">
    <property type="component" value="Unassembled WGS sequence"/>
</dbReference>
<dbReference type="EMBL" id="RHHB01000001">
    <property type="protein sequence ID" value="RNB52431.1"/>
    <property type="molecule type" value="Genomic_DNA"/>
</dbReference>
<reference evidence="3 4" key="1">
    <citation type="submission" date="2018-10" db="EMBL/GenBank/DDBJ databases">
        <title>Isolation, diversity and antibacterial activity of antinobacteria from the wheat rhizosphere soil.</title>
        <authorList>
            <person name="Sun T."/>
        </authorList>
    </citation>
    <scope>NUCLEOTIDE SEQUENCE [LARGE SCALE GENOMIC DNA]</scope>
    <source>
        <strain evidence="3 4">SJ-23</strain>
    </source>
</reference>
<evidence type="ECO:0000256" key="1">
    <source>
        <dbReference type="SAM" id="Coils"/>
    </source>
</evidence>
<organism evidence="3 4">
    <name type="scientific">Agromyces tardus</name>
    <dbReference type="NCBI Taxonomy" id="2583849"/>
    <lineage>
        <taxon>Bacteria</taxon>
        <taxon>Bacillati</taxon>
        <taxon>Actinomycetota</taxon>
        <taxon>Actinomycetes</taxon>
        <taxon>Micrococcales</taxon>
        <taxon>Microbacteriaceae</taxon>
        <taxon>Agromyces</taxon>
    </lineage>
</organism>